<accession>A0A816BVB3</accession>
<dbReference type="UniPathway" id="UPA00143"/>
<comment type="PTM">
    <text evidence="4">Ubiquitinated; autoubiquitinated.</text>
</comment>
<dbReference type="CDD" id="cd16546">
    <property type="entry name" value="RING-HC_RNF146"/>
    <property type="match status" value="1"/>
</dbReference>
<dbReference type="InterPro" id="IPR001841">
    <property type="entry name" value="Znf_RING"/>
</dbReference>
<evidence type="ECO:0000313" key="6">
    <source>
        <dbReference type="EMBL" id="CAF1613313.1"/>
    </source>
</evidence>
<dbReference type="SMART" id="SM00184">
    <property type="entry name" value="RING"/>
    <property type="match status" value="1"/>
</dbReference>
<dbReference type="Pfam" id="PF13920">
    <property type="entry name" value="zf-C3HC4_3"/>
    <property type="match status" value="1"/>
</dbReference>
<evidence type="ECO:0000256" key="4">
    <source>
        <dbReference type="RuleBase" id="RU367115"/>
    </source>
</evidence>
<dbReference type="InterPro" id="IPR033509">
    <property type="entry name" value="RNF146"/>
</dbReference>
<evidence type="ECO:0000256" key="1">
    <source>
        <dbReference type="ARBA" id="ARBA00022771"/>
    </source>
</evidence>
<reference evidence="6" key="1">
    <citation type="submission" date="2021-02" db="EMBL/GenBank/DDBJ databases">
        <authorList>
            <person name="Nowell W R."/>
        </authorList>
    </citation>
    <scope>NUCLEOTIDE SEQUENCE</scope>
</reference>
<dbReference type="GO" id="GO:0005634">
    <property type="term" value="C:nucleus"/>
    <property type="evidence" value="ECO:0007669"/>
    <property type="project" value="TreeGrafter"/>
</dbReference>
<organism evidence="6 8">
    <name type="scientific">Didymodactylos carnosus</name>
    <dbReference type="NCBI Taxonomy" id="1234261"/>
    <lineage>
        <taxon>Eukaryota</taxon>
        <taxon>Metazoa</taxon>
        <taxon>Spiralia</taxon>
        <taxon>Gnathifera</taxon>
        <taxon>Rotifera</taxon>
        <taxon>Eurotatoria</taxon>
        <taxon>Bdelloidea</taxon>
        <taxon>Philodinida</taxon>
        <taxon>Philodinidae</taxon>
        <taxon>Didymodactylos</taxon>
    </lineage>
</organism>
<dbReference type="Gene3D" id="3.30.40.10">
    <property type="entry name" value="Zinc/RING finger domain, C3HC4 (zinc finger)"/>
    <property type="match status" value="1"/>
</dbReference>
<dbReference type="PANTHER" id="PTHR13417">
    <property type="entry name" value="E3 UBIQUITIN-PROTEIN LIGASE RNF146"/>
    <property type="match status" value="1"/>
</dbReference>
<dbReference type="AlphaFoldDB" id="A0A816BVB3"/>
<evidence type="ECO:0000313" key="7">
    <source>
        <dbReference type="EMBL" id="CAF4498049.1"/>
    </source>
</evidence>
<dbReference type="OrthoDB" id="10065815at2759"/>
<dbReference type="PANTHER" id="PTHR13417:SF2">
    <property type="entry name" value="E3 UBIQUITIN-PROTEIN LIGASE RNF146"/>
    <property type="match status" value="1"/>
</dbReference>
<comment type="pathway">
    <text evidence="4">Protein modification; protein ubiquitination.</text>
</comment>
<evidence type="ECO:0000256" key="3">
    <source>
        <dbReference type="PROSITE-ProRule" id="PRU00175"/>
    </source>
</evidence>
<dbReference type="EMBL" id="CAJOBC010105516">
    <property type="protein sequence ID" value="CAF4498049.1"/>
    <property type="molecule type" value="Genomic_DNA"/>
</dbReference>
<feature type="domain" description="RING-type" evidence="5">
    <location>
        <begin position="15"/>
        <end position="53"/>
    </location>
</feature>
<dbReference type="GO" id="GO:0051865">
    <property type="term" value="P:protein autoubiquitination"/>
    <property type="evidence" value="ECO:0007669"/>
    <property type="project" value="UniProtKB-UniRule"/>
</dbReference>
<dbReference type="Proteomes" id="UP000681722">
    <property type="component" value="Unassembled WGS sequence"/>
</dbReference>
<dbReference type="GO" id="GO:0006511">
    <property type="term" value="P:ubiquitin-dependent protein catabolic process"/>
    <property type="evidence" value="ECO:0007669"/>
    <property type="project" value="UniProtKB-UniRule"/>
</dbReference>
<proteinExistence type="predicted"/>
<dbReference type="InterPro" id="IPR013083">
    <property type="entry name" value="Znf_RING/FYVE/PHD"/>
</dbReference>
<name>A0A816BVB3_9BILA</name>
<keyword evidence="2 4" id="KW-0862">Zinc</keyword>
<dbReference type="Proteomes" id="UP000663829">
    <property type="component" value="Unassembled WGS sequence"/>
</dbReference>
<dbReference type="GO" id="GO:0016055">
    <property type="term" value="P:Wnt signaling pathway"/>
    <property type="evidence" value="ECO:0007669"/>
    <property type="project" value="InterPro"/>
</dbReference>
<gene>
    <name evidence="6" type="ORF">GPM918_LOCUS43248</name>
    <name evidence="7" type="ORF">SRO942_LOCUS44688</name>
</gene>
<sequence>MISDSNPETTGSDTCSVCLLSYVNPVRLPCGHIFCFLCTKGAANLNHSCALCRKPFPRQYFDRPDVVEVQTPTTATSAVTAIDNLDFDTVVPRRGWYYE</sequence>
<dbReference type="GO" id="GO:0061630">
    <property type="term" value="F:ubiquitin protein ligase activity"/>
    <property type="evidence" value="ECO:0007669"/>
    <property type="project" value="UniProtKB-UniRule"/>
</dbReference>
<comment type="caution">
    <text evidence="6">The sequence shown here is derived from an EMBL/GenBank/DDBJ whole genome shotgun (WGS) entry which is preliminary data.</text>
</comment>
<evidence type="ECO:0000313" key="8">
    <source>
        <dbReference type="Proteomes" id="UP000663829"/>
    </source>
</evidence>
<dbReference type="GO" id="GO:0005829">
    <property type="term" value="C:cytosol"/>
    <property type="evidence" value="ECO:0007669"/>
    <property type="project" value="UniProtKB-SubCell"/>
</dbReference>
<dbReference type="EC" id="2.3.2.27" evidence="4"/>
<dbReference type="SUPFAM" id="SSF57850">
    <property type="entry name" value="RING/U-box"/>
    <property type="match status" value="1"/>
</dbReference>
<comment type="catalytic activity">
    <reaction evidence="4">
        <text>S-ubiquitinyl-[E2 ubiquitin-conjugating enzyme]-L-cysteine + [acceptor protein]-L-lysine = [E2 ubiquitin-conjugating enzyme]-L-cysteine + N(6)-ubiquitinyl-[acceptor protein]-L-lysine.</text>
        <dbReference type="EC" id="2.3.2.27"/>
    </reaction>
</comment>
<comment type="subcellular location">
    <subcellularLocation>
        <location evidence="4">Cytoplasm</location>
        <location evidence="4">Cytosol</location>
    </subcellularLocation>
</comment>
<protein>
    <recommendedName>
        <fullName evidence="4">E3 ubiquitin-protein ligase</fullName>
        <ecNumber evidence="4">2.3.2.27</ecNumber>
    </recommendedName>
</protein>
<dbReference type="EMBL" id="CAJNOQ010038668">
    <property type="protein sequence ID" value="CAF1613313.1"/>
    <property type="molecule type" value="Genomic_DNA"/>
</dbReference>
<evidence type="ECO:0000259" key="5">
    <source>
        <dbReference type="PROSITE" id="PS50089"/>
    </source>
</evidence>
<keyword evidence="8" id="KW-1185">Reference proteome</keyword>
<keyword evidence="1 3" id="KW-0863">Zinc-finger</keyword>
<evidence type="ECO:0000256" key="2">
    <source>
        <dbReference type="ARBA" id="ARBA00022833"/>
    </source>
</evidence>
<dbReference type="InterPro" id="IPR044110">
    <property type="entry name" value="RING-HC_RNF146"/>
</dbReference>
<keyword evidence="4" id="KW-0479">Metal-binding</keyword>
<dbReference type="GO" id="GO:0072572">
    <property type="term" value="F:poly-ADP-D-ribose binding"/>
    <property type="evidence" value="ECO:0007669"/>
    <property type="project" value="UniProtKB-UniRule"/>
</dbReference>
<keyword evidence="4" id="KW-0808">Transferase</keyword>
<dbReference type="PROSITE" id="PS50089">
    <property type="entry name" value="ZF_RING_2"/>
    <property type="match status" value="1"/>
</dbReference>
<comment type="function">
    <text evidence="4">E3 ubiquitin-protein ligase that specifically binds poly-ADP-ribosylated proteins and mediates their ubiquitination and subsequent degradation.</text>
</comment>
<keyword evidence="4" id="KW-0963">Cytoplasm</keyword>
<keyword evidence="4" id="KW-0833">Ubl conjugation pathway</keyword>
<dbReference type="GO" id="GO:0008270">
    <property type="term" value="F:zinc ion binding"/>
    <property type="evidence" value="ECO:0007669"/>
    <property type="project" value="UniProtKB-UniRule"/>
</dbReference>